<dbReference type="Pfam" id="PF00029">
    <property type="entry name" value="Connexin"/>
    <property type="match status" value="1"/>
</dbReference>
<dbReference type="PANTHER" id="PTHR11984">
    <property type="entry name" value="CONNEXIN"/>
    <property type="match status" value="1"/>
</dbReference>
<sequence length="416" mass="46621">MGSQSAYEAIVVTVNHNITVVGKLWLLIMVFLRVVILIFAGYPLYLDEQDRFVCNTIQPGCSNVCYDLFAPFSLFRFWLFQFTILCLPYVTFVAYIIHKVLSDYVVFSDTTSHKMKSIEIQQGSTQKGALRKASHIQAELSMLRNFNGAYILQLLLRIFLEAGFGAAHYYLFGFYIPKRFLCQQSPCTTTVDCYVSRPTEKTVMLNFMLGTTALSLLLNILDMICAIKRSVRQKSKRRMLVRNMYEEQQFYLSPAESHGAIDANVSTVEEMVASVANGSFRKRGMSRSSRDDGVSAHLEDPPCGRGTPLVPMLGPVNANSGENDYLTPTQGECPEREGSDVALCPTEQIGTPRPIRVSKRSRLKPPPPPRRDSVDVVTAATAVCTRRVGHYTLVEMSGPDMPSNSSDNQEKKSEWV</sequence>
<feature type="region of interest" description="Disordered" evidence="10">
    <location>
        <begin position="394"/>
        <end position="416"/>
    </location>
</feature>
<dbReference type="SMART" id="SM01089">
    <property type="entry name" value="Connexin_CCC"/>
    <property type="match status" value="1"/>
</dbReference>
<dbReference type="GO" id="GO:0005922">
    <property type="term" value="C:connexin complex"/>
    <property type="evidence" value="ECO:0007669"/>
    <property type="project" value="InterPro"/>
</dbReference>
<evidence type="ECO:0000256" key="11">
    <source>
        <dbReference type="SAM" id="Phobius"/>
    </source>
</evidence>
<evidence type="ECO:0000259" key="13">
    <source>
        <dbReference type="SMART" id="SM01089"/>
    </source>
</evidence>
<keyword evidence="15" id="KW-1185">Reference proteome</keyword>
<evidence type="ECO:0000256" key="1">
    <source>
        <dbReference type="ARBA" id="ARBA00004610"/>
    </source>
</evidence>
<feature type="transmembrane region" description="Helical" evidence="11">
    <location>
        <begin position="150"/>
        <end position="171"/>
    </location>
</feature>
<dbReference type="Proteomes" id="UP000823561">
    <property type="component" value="Chromosome 16"/>
</dbReference>
<evidence type="ECO:0000256" key="5">
    <source>
        <dbReference type="ARBA" id="ARBA00022868"/>
    </source>
</evidence>
<dbReference type="PROSITE" id="PS00408">
    <property type="entry name" value="CONNEXINS_2"/>
    <property type="match status" value="1"/>
</dbReference>
<feature type="compositionally biased region" description="Basic and acidic residues" evidence="10">
    <location>
        <begin position="288"/>
        <end position="302"/>
    </location>
</feature>
<dbReference type="AlphaFoldDB" id="A0AAV6FZY1"/>
<evidence type="ECO:0000259" key="12">
    <source>
        <dbReference type="SMART" id="SM00037"/>
    </source>
</evidence>
<evidence type="ECO:0000256" key="7">
    <source>
        <dbReference type="ARBA" id="ARBA00022989"/>
    </source>
</evidence>
<evidence type="ECO:0000256" key="8">
    <source>
        <dbReference type="ARBA" id="ARBA00023136"/>
    </source>
</evidence>
<dbReference type="InterPro" id="IPR019570">
    <property type="entry name" value="Connexin_CCC"/>
</dbReference>
<keyword evidence="6" id="KW-0965">Cell junction</keyword>
<dbReference type="PROSITE" id="PS00407">
    <property type="entry name" value="CONNEXINS_1"/>
    <property type="match status" value="1"/>
</dbReference>
<keyword evidence="5 9" id="KW-0303">Gap junction</keyword>
<accession>A0AAV6FZY1</accession>
<feature type="region of interest" description="Disordered" evidence="10">
    <location>
        <begin position="282"/>
        <end position="374"/>
    </location>
</feature>
<dbReference type="InterPro" id="IPR000500">
    <property type="entry name" value="Connexin"/>
</dbReference>
<name>A0AAV6FZY1_9TELE</name>
<dbReference type="EMBL" id="JADWDJ010000016">
    <property type="protein sequence ID" value="KAG5268388.1"/>
    <property type="molecule type" value="Genomic_DNA"/>
</dbReference>
<feature type="compositionally biased region" description="Polar residues" evidence="10">
    <location>
        <begin position="317"/>
        <end position="330"/>
    </location>
</feature>
<comment type="subunit">
    <text evidence="9">A connexon is composed of a hexamer of connexins.</text>
</comment>
<feature type="transmembrane region" description="Helical" evidence="11">
    <location>
        <begin position="24"/>
        <end position="45"/>
    </location>
</feature>
<dbReference type="GO" id="GO:0007267">
    <property type="term" value="P:cell-cell signaling"/>
    <property type="evidence" value="ECO:0007669"/>
    <property type="project" value="TreeGrafter"/>
</dbReference>
<comment type="caution">
    <text evidence="14">The sequence shown here is derived from an EMBL/GenBank/DDBJ whole genome shotgun (WGS) entry which is preliminary data.</text>
</comment>
<comment type="function">
    <text evidence="9">One gap junction consists of a cluster of closely packed pairs of transmembrane channels, the connexons, through which materials of low MW diffuse from one cell to a neighboring cell.</text>
</comment>
<evidence type="ECO:0000313" key="15">
    <source>
        <dbReference type="Proteomes" id="UP000823561"/>
    </source>
</evidence>
<evidence type="ECO:0000256" key="6">
    <source>
        <dbReference type="ARBA" id="ARBA00022949"/>
    </source>
</evidence>
<keyword evidence="8 11" id="KW-0472">Membrane</keyword>
<dbReference type="Gene3D" id="1.20.1440.80">
    <property type="entry name" value="Gap junction channel protein cysteine-rich domain"/>
    <property type="match status" value="1"/>
</dbReference>
<gene>
    <name evidence="14" type="ORF">AALO_G00212040</name>
</gene>
<keyword evidence="4 9" id="KW-0812">Transmembrane</keyword>
<feature type="transmembrane region" description="Helical" evidence="11">
    <location>
        <begin position="77"/>
        <end position="97"/>
    </location>
</feature>
<dbReference type="InterPro" id="IPR017990">
    <property type="entry name" value="Connexin_CS"/>
</dbReference>
<evidence type="ECO:0000256" key="9">
    <source>
        <dbReference type="RuleBase" id="RU000630"/>
    </source>
</evidence>
<comment type="similarity">
    <text evidence="9">Belongs to the connexin family.</text>
</comment>
<organism evidence="14 15">
    <name type="scientific">Alosa alosa</name>
    <name type="common">allis shad</name>
    <dbReference type="NCBI Taxonomy" id="278164"/>
    <lineage>
        <taxon>Eukaryota</taxon>
        <taxon>Metazoa</taxon>
        <taxon>Chordata</taxon>
        <taxon>Craniata</taxon>
        <taxon>Vertebrata</taxon>
        <taxon>Euteleostomi</taxon>
        <taxon>Actinopterygii</taxon>
        <taxon>Neopterygii</taxon>
        <taxon>Teleostei</taxon>
        <taxon>Clupei</taxon>
        <taxon>Clupeiformes</taxon>
        <taxon>Clupeoidei</taxon>
        <taxon>Clupeidae</taxon>
        <taxon>Alosa</taxon>
    </lineage>
</organism>
<keyword evidence="7 11" id="KW-1133">Transmembrane helix</keyword>
<protein>
    <recommendedName>
        <fullName evidence="9">Gap junction protein</fullName>
    </recommendedName>
</protein>
<proteinExistence type="inferred from homology"/>
<evidence type="ECO:0000313" key="14">
    <source>
        <dbReference type="EMBL" id="KAG5268388.1"/>
    </source>
</evidence>
<keyword evidence="3" id="KW-1003">Cell membrane</keyword>
<comment type="subcellular location">
    <subcellularLocation>
        <location evidence="1">Cell junction</location>
        <location evidence="1">Gap junction</location>
    </subcellularLocation>
    <subcellularLocation>
        <location evidence="2 9">Cell membrane</location>
        <topology evidence="2 9">Multi-pass membrane protein</topology>
    </subcellularLocation>
</comment>
<dbReference type="InterPro" id="IPR038359">
    <property type="entry name" value="Connexin_N_sf"/>
</dbReference>
<reference evidence="14" key="1">
    <citation type="submission" date="2020-10" db="EMBL/GenBank/DDBJ databases">
        <title>Chromosome-scale genome assembly of the Allis shad, Alosa alosa.</title>
        <authorList>
            <person name="Margot Z."/>
            <person name="Christophe K."/>
            <person name="Cabau C."/>
            <person name="Louis A."/>
            <person name="Berthelot C."/>
            <person name="Parey E."/>
            <person name="Roest Crollius H."/>
            <person name="Montfort J."/>
            <person name="Robinson-Rechavi M."/>
            <person name="Bucao C."/>
            <person name="Bouchez O."/>
            <person name="Gislard M."/>
            <person name="Lluch J."/>
            <person name="Milhes M."/>
            <person name="Lampietro C."/>
            <person name="Lopez Roques C."/>
            <person name="Donnadieu C."/>
            <person name="Braasch I."/>
            <person name="Desvignes T."/>
            <person name="Postlethwait J."/>
            <person name="Bobe J."/>
            <person name="Guiguen Y."/>
        </authorList>
    </citation>
    <scope>NUCLEOTIDE SEQUENCE</scope>
    <source>
        <strain evidence="14">M-15738</strain>
        <tissue evidence="14">Blood</tissue>
    </source>
</reference>
<dbReference type="GO" id="GO:0005243">
    <property type="term" value="F:gap junction channel activity"/>
    <property type="evidence" value="ECO:0007669"/>
    <property type="project" value="TreeGrafter"/>
</dbReference>
<feature type="domain" description="Connexin N-terminal" evidence="12">
    <location>
        <begin position="43"/>
        <end position="76"/>
    </location>
</feature>
<evidence type="ECO:0000256" key="4">
    <source>
        <dbReference type="ARBA" id="ARBA00022692"/>
    </source>
</evidence>
<evidence type="ECO:0000256" key="10">
    <source>
        <dbReference type="SAM" id="MobiDB-lite"/>
    </source>
</evidence>
<dbReference type="PRINTS" id="PR00206">
    <property type="entry name" value="CONNEXIN"/>
</dbReference>
<dbReference type="PANTHER" id="PTHR11984:SF3">
    <property type="entry name" value="GAP JUNCTION DELTA-4 PROTEIN"/>
    <property type="match status" value="1"/>
</dbReference>
<evidence type="ECO:0000256" key="2">
    <source>
        <dbReference type="ARBA" id="ARBA00004651"/>
    </source>
</evidence>
<dbReference type="SMART" id="SM00037">
    <property type="entry name" value="CNX"/>
    <property type="match status" value="1"/>
</dbReference>
<dbReference type="InterPro" id="IPR013092">
    <property type="entry name" value="Connexin_N"/>
</dbReference>
<evidence type="ECO:0000256" key="3">
    <source>
        <dbReference type="ARBA" id="ARBA00022475"/>
    </source>
</evidence>
<feature type="transmembrane region" description="Helical" evidence="11">
    <location>
        <begin position="204"/>
        <end position="227"/>
    </location>
</feature>
<feature type="domain" description="Connexin cysteine-rich" evidence="13">
    <location>
        <begin position="160"/>
        <end position="226"/>
    </location>
</feature>